<protein>
    <submittedName>
        <fullName evidence="3">Glycerophosphodiester phosphodiesterase family protein</fullName>
    </submittedName>
</protein>
<feature type="domain" description="GP-PDE" evidence="2">
    <location>
        <begin position="28"/>
        <end position="272"/>
    </location>
</feature>
<dbReference type="Proteomes" id="UP000321580">
    <property type="component" value="Unassembled WGS sequence"/>
</dbReference>
<organism evidence="3 4">
    <name type="scientific">Phaeodactylibacter luteus</name>
    <dbReference type="NCBI Taxonomy" id="1564516"/>
    <lineage>
        <taxon>Bacteria</taxon>
        <taxon>Pseudomonadati</taxon>
        <taxon>Bacteroidota</taxon>
        <taxon>Saprospiria</taxon>
        <taxon>Saprospirales</taxon>
        <taxon>Haliscomenobacteraceae</taxon>
        <taxon>Phaeodactylibacter</taxon>
    </lineage>
</organism>
<dbReference type="OrthoDB" id="384721at2"/>
<dbReference type="AlphaFoldDB" id="A0A5C6RGF9"/>
<dbReference type="CDD" id="cd08566">
    <property type="entry name" value="GDPD_AtGDE_like"/>
    <property type="match status" value="1"/>
</dbReference>
<feature type="chain" id="PRO_5022801192" evidence="1">
    <location>
        <begin position="23"/>
        <end position="273"/>
    </location>
</feature>
<keyword evidence="1" id="KW-0732">Signal</keyword>
<accession>A0A5C6RGF9</accession>
<dbReference type="Pfam" id="PF03009">
    <property type="entry name" value="GDPD"/>
    <property type="match status" value="1"/>
</dbReference>
<comment type="caution">
    <text evidence="3">The sequence shown here is derived from an EMBL/GenBank/DDBJ whole genome shotgun (WGS) entry which is preliminary data.</text>
</comment>
<gene>
    <name evidence="3" type="ORF">FRY97_20410</name>
</gene>
<dbReference type="InterPro" id="IPR017946">
    <property type="entry name" value="PLC-like_Pdiesterase_TIM-brl"/>
</dbReference>
<reference evidence="3 4" key="1">
    <citation type="submission" date="2019-08" db="EMBL/GenBank/DDBJ databases">
        <title>Genome of Phaeodactylibacter luteus.</title>
        <authorList>
            <person name="Bowman J.P."/>
        </authorList>
    </citation>
    <scope>NUCLEOTIDE SEQUENCE [LARGE SCALE GENOMIC DNA]</scope>
    <source>
        <strain evidence="3 4">KCTC 42180</strain>
    </source>
</reference>
<evidence type="ECO:0000313" key="3">
    <source>
        <dbReference type="EMBL" id="TXB60587.1"/>
    </source>
</evidence>
<dbReference type="PANTHER" id="PTHR46320">
    <property type="entry name" value="GLYCEROPHOSPHODIESTER PHOSPHODIESTERASE 1"/>
    <property type="match status" value="1"/>
</dbReference>
<dbReference type="Gene3D" id="3.20.20.190">
    <property type="entry name" value="Phosphatidylinositol (PI) phosphodiesterase"/>
    <property type="match status" value="1"/>
</dbReference>
<proteinExistence type="predicted"/>
<dbReference type="SUPFAM" id="SSF51695">
    <property type="entry name" value="PLC-like phosphodiesterases"/>
    <property type="match status" value="1"/>
</dbReference>
<dbReference type="GO" id="GO:0006644">
    <property type="term" value="P:phospholipid metabolic process"/>
    <property type="evidence" value="ECO:0007669"/>
    <property type="project" value="TreeGrafter"/>
</dbReference>
<dbReference type="InterPro" id="IPR030395">
    <property type="entry name" value="GP_PDE_dom"/>
</dbReference>
<evidence type="ECO:0000313" key="4">
    <source>
        <dbReference type="Proteomes" id="UP000321580"/>
    </source>
</evidence>
<evidence type="ECO:0000259" key="2">
    <source>
        <dbReference type="PROSITE" id="PS51704"/>
    </source>
</evidence>
<dbReference type="PROSITE" id="PS51704">
    <property type="entry name" value="GP_PDE"/>
    <property type="match status" value="1"/>
</dbReference>
<dbReference type="RefSeq" id="WP_147169476.1">
    <property type="nucleotide sequence ID" value="NZ_VOOR01000075.1"/>
</dbReference>
<dbReference type="GO" id="GO:0006580">
    <property type="term" value="P:ethanolamine metabolic process"/>
    <property type="evidence" value="ECO:0007669"/>
    <property type="project" value="TreeGrafter"/>
</dbReference>
<dbReference type="GO" id="GO:0008889">
    <property type="term" value="F:glycerophosphodiester phosphodiesterase activity"/>
    <property type="evidence" value="ECO:0007669"/>
    <property type="project" value="TreeGrafter"/>
</dbReference>
<name>A0A5C6RGF9_9BACT</name>
<dbReference type="GO" id="GO:0070291">
    <property type="term" value="P:N-acylethanolamine metabolic process"/>
    <property type="evidence" value="ECO:0007669"/>
    <property type="project" value="TreeGrafter"/>
</dbReference>
<feature type="signal peptide" evidence="1">
    <location>
        <begin position="1"/>
        <end position="22"/>
    </location>
</feature>
<keyword evidence="4" id="KW-1185">Reference proteome</keyword>
<evidence type="ECO:0000256" key="1">
    <source>
        <dbReference type="SAM" id="SignalP"/>
    </source>
</evidence>
<dbReference type="EMBL" id="VOOR01000075">
    <property type="protein sequence ID" value="TXB60587.1"/>
    <property type="molecule type" value="Genomic_DNA"/>
</dbReference>
<sequence>MRTAQTLLLCLAWLCTLHSIQAQTFRDIYISTHRGARFIPGVPENSLQAFQYAQAQLEAPFLIECDVNMSSDSVLFLMHDSSLDRTTTGTGLVKNQPWEAIRKLKLIDDFGDTTAYRPPTLSEVLDLAEEGAFFSLDIKRGVPIARVVDSIVARGLTERAAVITYNPEAALAAFEASSEVWISVGIRNEAELQTYLDGPFEPSRLMAFTGLTARKASFYRLLDQAGLAIIVGTIGNLDQKAAAKGGKVYRKLKRKGAHILATDYPAAVQAALR</sequence>
<dbReference type="GO" id="GO:0005886">
    <property type="term" value="C:plasma membrane"/>
    <property type="evidence" value="ECO:0007669"/>
    <property type="project" value="TreeGrafter"/>
</dbReference>
<dbReference type="PANTHER" id="PTHR46320:SF1">
    <property type="entry name" value="GLYCEROPHOSPHODIESTER PHOSPHODIESTERASE 1"/>
    <property type="match status" value="1"/>
</dbReference>